<dbReference type="Proteomes" id="UP000829685">
    <property type="component" value="Unassembled WGS sequence"/>
</dbReference>
<sequence>MLALLALLVSGILFATLSQGSSITLRANAGCSFHLSTGGPAPFWVGQLPDGQARGGSDIRASTFTWFGDAFVDQQGRGCWWTPPSNTLQCDVNQQPAHGWDIPCNGIMTYNGQSTFYQCKTGDGDQVNLYLQSIGPQCQQVTLISDGCTDCQNSPGNGASAGPQPASTSSSSNTVPSVTPFTTSPSPPGSSSPTSPSGNAGPRPTALPPPAKDCSADLTNTFHYPSLLVPIDVANPDKAYGSSAYGQVSPNASTLFNFDFPAADAGKSCKVFFSLPSQSVLQSQQGSSYYFTGDGSVVFSRLGSAASAATTYNDIAQGRIGRNDLGALRLQPGNTYVIETFACPAGQGVSYMVAEPAGHDTCLIYYQEGAPVPVGLFVSTC</sequence>
<dbReference type="PANTHER" id="PTHR39613:SF1">
    <property type="entry name" value="ANCHORED CELL WALL PROTEIN, PUTATIVE (AFU_ORTHOLOGUE AFUA_4G08960)-RELATED"/>
    <property type="match status" value="1"/>
</dbReference>
<evidence type="ECO:0000313" key="5">
    <source>
        <dbReference type="EMBL" id="KAI1853059.1"/>
    </source>
</evidence>
<evidence type="ECO:0000256" key="1">
    <source>
        <dbReference type="SAM" id="MobiDB-lite"/>
    </source>
</evidence>
<feature type="signal peptide" evidence="2">
    <location>
        <begin position="1"/>
        <end position="20"/>
    </location>
</feature>
<evidence type="ECO:0000313" key="6">
    <source>
        <dbReference type="Proteomes" id="UP000829685"/>
    </source>
</evidence>
<feature type="compositionally biased region" description="Low complexity" evidence="1">
    <location>
        <begin position="158"/>
        <end position="184"/>
    </location>
</feature>
<dbReference type="InterPro" id="IPR018620">
    <property type="entry name" value="Ubiquitin3-bd_protein_But2_C"/>
</dbReference>
<dbReference type="PANTHER" id="PTHR39613">
    <property type="entry name" value="ANCHORED CELL WALL PROTEIN, PUTATIVE (AFU_ORTHOLOGUE AFUA_4G08960)-RELATED"/>
    <property type="match status" value="1"/>
</dbReference>
<gene>
    <name evidence="5" type="ORF">JX265_012815</name>
</gene>
<feature type="chain" id="PRO_5040272562" description="Ubiquitin 3 binding protein But2 C-terminal domain-containing protein" evidence="2">
    <location>
        <begin position="21"/>
        <end position="381"/>
    </location>
</feature>
<evidence type="ECO:0000256" key="2">
    <source>
        <dbReference type="SAM" id="SignalP"/>
    </source>
</evidence>
<evidence type="ECO:0008006" key="7">
    <source>
        <dbReference type="Google" id="ProtNLM"/>
    </source>
</evidence>
<comment type="caution">
    <text evidence="5">The sequence shown here is derived from an EMBL/GenBank/DDBJ whole genome shotgun (WGS) entry which is preliminary data.</text>
</comment>
<evidence type="ECO:0000259" key="3">
    <source>
        <dbReference type="Pfam" id="PF09792"/>
    </source>
</evidence>
<keyword evidence="6" id="KW-1185">Reference proteome</keyword>
<accession>A0A9Q0AIC0</accession>
<keyword evidence="2" id="KW-0732">Signal</keyword>
<protein>
    <recommendedName>
        <fullName evidence="7">Ubiquitin 3 binding protein But2 C-terminal domain-containing protein</fullName>
    </recommendedName>
</protein>
<dbReference type="Pfam" id="PF09792">
    <property type="entry name" value="But2"/>
    <property type="match status" value="1"/>
</dbReference>
<organism evidence="5 6">
    <name type="scientific">Neoarthrinium moseri</name>
    <dbReference type="NCBI Taxonomy" id="1658444"/>
    <lineage>
        <taxon>Eukaryota</taxon>
        <taxon>Fungi</taxon>
        <taxon>Dikarya</taxon>
        <taxon>Ascomycota</taxon>
        <taxon>Pezizomycotina</taxon>
        <taxon>Sordariomycetes</taxon>
        <taxon>Xylariomycetidae</taxon>
        <taxon>Amphisphaeriales</taxon>
        <taxon>Apiosporaceae</taxon>
        <taxon>Neoarthrinium</taxon>
    </lineage>
</organism>
<feature type="domain" description="Ubiquitin 3 binding protein But2 C-terminal" evidence="3">
    <location>
        <begin position="224"/>
        <end position="369"/>
    </location>
</feature>
<dbReference type="EMBL" id="JAFIMR010000058">
    <property type="protein sequence ID" value="KAI1853059.1"/>
    <property type="molecule type" value="Genomic_DNA"/>
</dbReference>
<dbReference type="Pfam" id="PF22799">
    <property type="entry name" value="PIR1-like_C"/>
    <property type="match status" value="1"/>
</dbReference>
<reference evidence="5" key="1">
    <citation type="submission" date="2021-03" db="EMBL/GenBank/DDBJ databases">
        <title>Revisited historic fungal species revealed as producer of novel bioactive compounds through whole genome sequencing and comparative genomics.</title>
        <authorList>
            <person name="Vignolle G.A."/>
            <person name="Hochenegger N."/>
            <person name="Mach R.L."/>
            <person name="Mach-Aigner A.R."/>
            <person name="Javad Rahimi M."/>
            <person name="Salim K.A."/>
            <person name="Chan C.M."/>
            <person name="Lim L.B.L."/>
            <person name="Cai F."/>
            <person name="Druzhinina I.S."/>
            <person name="U'Ren J.M."/>
            <person name="Derntl C."/>
        </authorList>
    </citation>
    <scope>NUCLEOTIDE SEQUENCE</scope>
    <source>
        <strain evidence="5">TUCIM 5799</strain>
    </source>
</reference>
<feature type="compositionally biased region" description="Low complexity" evidence="1">
    <location>
        <begin position="191"/>
        <end position="202"/>
    </location>
</feature>
<name>A0A9Q0AIC0_9PEZI</name>
<feature type="domain" description="Cell wall mannoprotein PIR1-like C-terminal" evidence="4">
    <location>
        <begin position="72"/>
        <end position="141"/>
    </location>
</feature>
<proteinExistence type="predicted"/>
<dbReference type="AlphaFoldDB" id="A0A9Q0AIC0"/>
<evidence type="ECO:0000259" key="4">
    <source>
        <dbReference type="Pfam" id="PF22799"/>
    </source>
</evidence>
<feature type="region of interest" description="Disordered" evidence="1">
    <location>
        <begin position="155"/>
        <end position="214"/>
    </location>
</feature>
<dbReference type="InterPro" id="IPR054508">
    <property type="entry name" value="PIR1-like_C"/>
</dbReference>